<protein>
    <submittedName>
        <fullName evidence="1">Uncharacterized protein</fullName>
    </submittedName>
</protein>
<dbReference type="GO" id="GO:0009507">
    <property type="term" value="C:chloroplast"/>
    <property type="evidence" value="ECO:0007669"/>
    <property type="project" value="TreeGrafter"/>
</dbReference>
<dbReference type="EMBL" id="CM007383">
    <property type="protein sequence ID" value="ONK75570.1"/>
    <property type="molecule type" value="Genomic_DNA"/>
</dbReference>
<dbReference type="Gramene" id="ONK75570">
    <property type="protein sequence ID" value="ONK75570"/>
    <property type="gene ID" value="A4U43_C03F18280"/>
</dbReference>
<dbReference type="Proteomes" id="UP000243459">
    <property type="component" value="Chromosome 3"/>
</dbReference>
<evidence type="ECO:0000313" key="1">
    <source>
        <dbReference type="EMBL" id="ONK75570.1"/>
    </source>
</evidence>
<name>A0A5P1FG85_ASPOF</name>
<dbReference type="PANTHER" id="PTHR44119">
    <property type="entry name" value="MAGNESIUM-CHELATASE SUBUNIT CHLH, CHLOROPLASTIC"/>
    <property type="match status" value="1"/>
</dbReference>
<dbReference type="AlphaFoldDB" id="A0A5P1FG85"/>
<keyword evidence="2" id="KW-1185">Reference proteome</keyword>
<sequence>METNLNSFRKMMQTFLEASGRGYWEISEENLEKLRQLYSDVEDKIEGIDRCIVDTKGINSMADGAVKGSDSVQIYARLEYESM</sequence>
<gene>
    <name evidence="1" type="ORF">A4U43_C03F18280</name>
</gene>
<dbReference type="InterPro" id="IPR003672">
    <property type="entry name" value="CobN/Mg_chltase"/>
</dbReference>
<reference evidence="2" key="1">
    <citation type="journal article" date="2017" name="Nat. Commun.">
        <title>The asparagus genome sheds light on the origin and evolution of a young Y chromosome.</title>
        <authorList>
            <person name="Harkess A."/>
            <person name="Zhou J."/>
            <person name="Xu C."/>
            <person name="Bowers J.E."/>
            <person name="Van der Hulst R."/>
            <person name="Ayyampalayam S."/>
            <person name="Mercati F."/>
            <person name="Riccardi P."/>
            <person name="McKain M.R."/>
            <person name="Kakrana A."/>
            <person name="Tang H."/>
            <person name="Ray J."/>
            <person name="Groenendijk J."/>
            <person name="Arikit S."/>
            <person name="Mathioni S.M."/>
            <person name="Nakano M."/>
            <person name="Shan H."/>
            <person name="Telgmann-Rauber A."/>
            <person name="Kanno A."/>
            <person name="Yue Z."/>
            <person name="Chen H."/>
            <person name="Li W."/>
            <person name="Chen Y."/>
            <person name="Xu X."/>
            <person name="Zhang Y."/>
            <person name="Luo S."/>
            <person name="Chen H."/>
            <person name="Gao J."/>
            <person name="Mao Z."/>
            <person name="Pires J.C."/>
            <person name="Luo M."/>
            <person name="Kudrna D."/>
            <person name="Wing R.A."/>
            <person name="Meyers B.C."/>
            <person name="Yi K."/>
            <person name="Kong H."/>
            <person name="Lavrijsen P."/>
            <person name="Sunseri F."/>
            <person name="Falavigna A."/>
            <person name="Ye Y."/>
            <person name="Leebens-Mack J.H."/>
            <person name="Chen G."/>
        </authorList>
    </citation>
    <scope>NUCLEOTIDE SEQUENCE [LARGE SCALE GENOMIC DNA]</scope>
    <source>
        <strain evidence="2">cv. DH0086</strain>
    </source>
</reference>
<proteinExistence type="predicted"/>
<accession>A0A5P1FG85</accession>
<dbReference type="PANTHER" id="PTHR44119:SF1">
    <property type="entry name" value="MAGNESIUM-CHELATASE SUBUNIT CHLH, CHLOROPLASTIC"/>
    <property type="match status" value="1"/>
</dbReference>
<organism evidence="1 2">
    <name type="scientific">Asparagus officinalis</name>
    <name type="common">Garden asparagus</name>
    <dbReference type="NCBI Taxonomy" id="4686"/>
    <lineage>
        <taxon>Eukaryota</taxon>
        <taxon>Viridiplantae</taxon>
        <taxon>Streptophyta</taxon>
        <taxon>Embryophyta</taxon>
        <taxon>Tracheophyta</taxon>
        <taxon>Spermatophyta</taxon>
        <taxon>Magnoliopsida</taxon>
        <taxon>Liliopsida</taxon>
        <taxon>Asparagales</taxon>
        <taxon>Asparagaceae</taxon>
        <taxon>Asparagoideae</taxon>
        <taxon>Asparagus</taxon>
    </lineage>
</organism>
<evidence type="ECO:0000313" key="2">
    <source>
        <dbReference type="Proteomes" id="UP000243459"/>
    </source>
</evidence>